<keyword evidence="5" id="KW-0804">Transcription</keyword>
<evidence type="ECO:0000256" key="4">
    <source>
        <dbReference type="ARBA" id="ARBA00023125"/>
    </source>
</evidence>
<keyword evidence="6" id="KW-0539">Nucleus</keyword>
<evidence type="ECO:0000256" key="6">
    <source>
        <dbReference type="ARBA" id="ARBA00023242"/>
    </source>
</evidence>
<feature type="domain" description="Zn(2)-C6 fungal-type" evidence="8">
    <location>
        <begin position="25"/>
        <end position="55"/>
    </location>
</feature>
<dbReference type="Pfam" id="PF00172">
    <property type="entry name" value="Zn_clus"/>
    <property type="match status" value="1"/>
</dbReference>
<keyword evidence="2" id="KW-0862">Zinc</keyword>
<dbReference type="CDD" id="cd00067">
    <property type="entry name" value="GAL4"/>
    <property type="match status" value="1"/>
</dbReference>
<feature type="region of interest" description="Disordered" evidence="7">
    <location>
        <begin position="110"/>
        <end position="130"/>
    </location>
</feature>
<dbReference type="PANTHER" id="PTHR31944:SF131">
    <property type="entry name" value="HEME-RESPONSIVE ZINC FINGER TRANSCRIPTION FACTOR HAP1"/>
    <property type="match status" value="1"/>
</dbReference>
<evidence type="ECO:0000256" key="1">
    <source>
        <dbReference type="ARBA" id="ARBA00022723"/>
    </source>
</evidence>
<evidence type="ECO:0000256" key="3">
    <source>
        <dbReference type="ARBA" id="ARBA00023015"/>
    </source>
</evidence>
<dbReference type="CDD" id="cd12148">
    <property type="entry name" value="fungal_TF_MHR"/>
    <property type="match status" value="1"/>
</dbReference>
<reference evidence="9 10" key="1">
    <citation type="submission" date="2024-01" db="EMBL/GenBank/DDBJ databases">
        <title>Complete genome of Cladobotryum mycophilum ATHUM6906.</title>
        <authorList>
            <person name="Christinaki A.C."/>
            <person name="Myridakis A.I."/>
            <person name="Kouvelis V.N."/>
        </authorList>
    </citation>
    <scope>NUCLEOTIDE SEQUENCE [LARGE SCALE GENOMIC DNA]</scope>
    <source>
        <strain evidence="9 10">ATHUM6906</strain>
    </source>
</reference>
<dbReference type="PROSITE" id="PS00463">
    <property type="entry name" value="ZN2_CY6_FUNGAL_1"/>
    <property type="match status" value="1"/>
</dbReference>
<dbReference type="Proteomes" id="UP001338125">
    <property type="component" value="Unassembled WGS sequence"/>
</dbReference>
<keyword evidence="1" id="KW-0479">Metal-binding</keyword>
<gene>
    <name evidence="9" type="ORF">PT974_02964</name>
</gene>
<proteinExistence type="predicted"/>
<feature type="compositionally biased region" description="Polar residues" evidence="7">
    <location>
        <begin position="110"/>
        <end position="128"/>
    </location>
</feature>
<comment type="caution">
    <text evidence="9">The sequence shown here is derived from an EMBL/GenBank/DDBJ whole genome shotgun (WGS) entry which is preliminary data.</text>
</comment>
<dbReference type="Gene3D" id="4.10.240.10">
    <property type="entry name" value="Zn(2)-C6 fungal-type DNA-binding domain"/>
    <property type="match status" value="1"/>
</dbReference>
<dbReference type="InterPro" id="IPR001138">
    <property type="entry name" value="Zn2Cys6_DnaBD"/>
</dbReference>
<evidence type="ECO:0000259" key="8">
    <source>
        <dbReference type="PROSITE" id="PS50048"/>
    </source>
</evidence>
<feature type="region of interest" description="Disordered" evidence="7">
    <location>
        <begin position="1"/>
        <end position="21"/>
    </location>
</feature>
<evidence type="ECO:0000313" key="10">
    <source>
        <dbReference type="Proteomes" id="UP001338125"/>
    </source>
</evidence>
<evidence type="ECO:0000256" key="7">
    <source>
        <dbReference type="SAM" id="MobiDB-lite"/>
    </source>
</evidence>
<evidence type="ECO:0000256" key="5">
    <source>
        <dbReference type="ARBA" id="ARBA00023163"/>
    </source>
</evidence>
<dbReference type="PANTHER" id="PTHR31944">
    <property type="entry name" value="HEME-RESPONSIVE ZINC FINGER TRANSCRIPTION FACTOR HAP1"/>
    <property type="match status" value="1"/>
</dbReference>
<dbReference type="EMBL" id="JAVFKD010000002">
    <property type="protein sequence ID" value="KAK5997600.1"/>
    <property type="molecule type" value="Genomic_DNA"/>
</dbReference>
<dbReference type="PROSITE" id="PS50048">
    <property type="entry name" value="ZN2_CY6_FUNGAL_2"/>
    <property type="match status" value="1"/>
</dbReference>
<sequence length="753" mass="83146">MNIVELNLDATGGKPRRKKRRPALACQECRRRKIRCDRQPYCTPCVKANIDSCSYVYDDRISPKAAPFEAQDTQFSVFEQTSPWSMATSIASSTSPHSIAGITLEDRAANSDSAKSDSVSNTAATSLRSPGPQLHLDFDIGLDTAFDTLNNSPLHNSDNTASVHYSPLPGILHDTASPSVRGILSDARFFGQSHWINFAQLTPEILAAIGSYEADQRFHSGASLARCKAIGRSKKEQEIFAITAPFFGSARSLIPTRAICDRFVQAYLRTFQTVFGILNVTSFYNAYRAFWNDVKSATEMFNISLLLVMCIGSACGTDDTTVPRAKMLQWISAACTWLNSAERTKSSGMDILRIQCLYVLACQVKAVENENSWLSTGNLVRTAMHMGIHIDAKIHSLGGVSTTDVQSRRRLWATILELELQSSMDHGGQPCIEVDGYDCDLPLNIDDAALENSDSDIDTLVKPLDRLTQSSFQILLMKTIPVRLKIAKFINSFQLDPSFDKALELSTELSAVLKTCSAHIEAYHMSSSPPTAFQTNLFDLLCQRMFLGLHHPFAVKAMTNPAYYYSRKMCFETAVGLLSSSAFSVVDDFHRLRLSSSGIFRTIYTQSALYMCSELNDKSDIGVPVPSNPRVTYVRTEMQDAVQRYLDLATARISAGEIEVKPYVIVSCLLAQAEVIVTGANAHGKICDALQKSLVTSYSLLISHGQNATTSASTRENSSTSPSFTTFEGESRWSQWDDTMMGDINDTNYLLNL</sequence>
<dbReference type="SUPFAM" id="SSF57701">
    <property type="entry name" value="Zn2/Cys6 DNA-binding domain"/>
    <property type="match status" value="1"/>
</dbReference>
<organism evidence="9 10">
    <name type="scientific">Cladobotryum mycophilum</name>
    <dbReference type="NCBI Taxonomy" id="491253"/>
    <lineage>
        <taxon>Eukaryota</taxon>
        <taxon>Fungi</taxon>
        <taxon>Dikarya</taxon>
        <taxon>Ascomycota</taxon>
        <taxon>Pezizomycotina</taxon>
        <taxon>Sordariomycetes</taxon>
        <taxon>Hypocreomycetidae</taxon>
        <taxon>Hypocreales</taxon>
        <taxon>Hypocreaceae</taxon>
        <taxon>Cladobotryum</taxon>
    </lineage>
</organism>
<dbReference type="Pfam" id="PF04082">
    <property type="entry name" value="Fungal_trans"/>
    <property type="match status" value="1"/>
</dbReference>
<protein>
    <submittedName>
        <fullName evidence="9">Transcription factor lepE</fullName>
    </submittedName>
</protein>
<name>A0ABR0SZI1_9HYPO</name>
<keyword evidence="3" id="KW-0805">Transcription regulation</keyword>
<accession>A0ABR0SZI1</accession>
<dbReference type="InterPro" id="IPR007219">
    <property type="entry name" value="XnlR_reg_dom"/>
</dbReference>
<keyword evidence="10" id="KW-1185">Reference proteome</keyword>
<evidence type="ECO:0000256" key="2">
    <source>
        <dbReference type="ARBA" id="ARBA00022833"/>
    </source>
</evidence>
<dbReference type="InterPro" id="IPR036864">
    <property type="entry name" value="Zn2-C6_fun-type_DNA-bd_sf"/>
</dbReference>
<evidence type="ECO:0000313" key="9">
    <source>
        <dbReference type="EMBL" id="KAK5997600.1"/>
    </source>
</evidence>
<dbReference type="SMART" id="SM00066">
    <property type="entry name" value="GAL4"/>
    <property type="match status" value="1"/>
</dbReference>
<dbReference type="SMART" id="SM00906">
    <property type="entry name" value="Fungal_trans"/>
    <property type="match status" value="1"/>
</dbReference>
<keyword evidence="4" id="KW-0238">DNA-binding</keyword>
<dbReference type="InterPro" id="IPR051430">
    <property type="entry name" value="Fungal_TF_Env_Response"/>
</dbReference>